<dbReference type="EMBL" id="RCSW01000009">
    <property type="protein sequence ID" value="KAF7944908.1"/>
    <property type="molecule type" value="Genomic_DNA"/>
</dbReference>
<dbReference type="InterPro" id="IPR029058">
    <property type="entry name" value="AB_hydrolase_fold"/>
</dbReference>
<dbReference type="Gene3D" id="3.40.50.1820">
    <property type="entry name" value="alpha/beta hydrolase"/>
    <property type="match status" value="1"/>
</dbReference>
<dbReference type="InterPro" id="IPR050309">
    <property type="entry name" value="Type-B_Carboxylest/Lipase"/>
</dbReference>
<dbReference type="PANTHER" id="PTHR11559">
    <property type="entry name" value="CARBOXYLESTERASE"/>
    <property type="match status" value="1"/>
</dbReference>
<comment type="caution">
    <text evidence="6">The sequence shown here is derived from an EMBL/GenBank/DDBJ whole genome shotgun (WGS) entry which is preliminary data.</text>
</comment>
<feature type="domain" description="Carboxylesterase type B" evidence="5">
    <location>
        <begin position="66"/>
        <end position="572"/>
    </location>
</feature>
<feature type="compositionally biased region" description="Basic and acidic residues" evidence="3">
    <location>
        <begin position="757"/>
        <end position="771"/>
    </location>
</feature>
<comment type="similarity">
    <text evidence="1">Belongs to the type-B carboxylesterase/lipase family.</text>
</comment>
<feature type="compositionally biased region" description="Basic residues" evidence="3">
    <location>
        <begin position="686"/>
        <end position="700"/>
    </location>
</feature>
<dbReference type="AlphaFoldDB" id="A0A9P5IMZ6"/>
<protein>
    <recommendedName>
        <fullName evidence="5">Carboxylesterase type B domain-containing protein</fullName>
    </recommendedName>
</protein>
<evidence type="ECO:0000259" key="5">
    <source>
        <dbReference type="Pfam" id="PF00135"/>
    </source>
</evidence>
<accession>A0A9P5IMZ6</accession>
<feature type="region of interest" description="Disordered" evidence="3">
    <location>
        <begin position="621"/>
        <end position="716"/>
    </location>
</feature>
<dbReference type="GeneID" id="62149130"/>
<dbReference type="PROSITE" id="PS00122">
    <property type="entry name" value="CARBOXYLESTERASE_B_1"/>
    <property type="match status" value="1"/>
</dbReference>
<keyword evidence="2" id="KW-0378">Hydrolase</keyword>
<evidence type="ECO:0000313" key="7">
    <source>
        <dbReference type="Proteomes" id="UP000710849"/>
    </source>
</evidence>
<feature type="region of interest" description="Disordered" evidence="3">
    <location>
        <begin position="748"/>
        <end position="771"/>
    </location>
</feature>
<evidence type="ECO:0000256" key="4">
    <source>
        <dbReference type="SAM" id="SignalP"/>
    </source>
</evidence>
<feature type="compositionally biased region" description="Polar residues" evidence="3">
    <location>
        <begin position="701"/>
        <end position="716"/>
    </location>
</feature>
<dbReference type="Proteomes" id="UP000710849">
    <property type="component" value="Unassembled WGS sequence"/>
</dbReference>
<keyword evidence="7" id="KW-1185">Reference proteome</keyword>
<dbReference type="GO" id="GO:0016787">
    <property type="term" value="F:hydrolase activity"/>
    <property type="evidence" value="ECO:0007669"/>
    <property type="project" value="UniProtKB-KW"/>
</dbReference>
<reference evidence="6 7" key="1">
    <citation type="journal article" date="2020" name="Genome Biol. Evol.">
        <title>Comparative genomics of Sclerotiniaceae.</title>
        <authorList>
            <person name="Valero Jimenez C.A."/>
            <person name="Steentjes M."/>
            <person name="Scholten O.E."/>
            <person name="Van Kan J.A.L."/>
        </authorList>
    </citation>
    <scope>NUCLEOTIDE SEQUENCE [LARGE SCALE GENOMIC DNA]</scope>
    <source>
        <strain evidence="6 7">MUCL 94</strain>
    </source>
</reference>
<dbReference type="InterPro" id="IPR002018">
    <property type="entry name" value="CarbesteraseB"/>
</dbReference>
<gene>
    <name evidence="6" type="ORF">EAE97_005541</name>
</gene>
<dbReference type="SUPFAM" id="SSF53474">
    <property type="entry name" value="alpha/beta-Hydrolases"/>
    <property type="match status" value="1"/>
</dbReference>
<dbReference type="Pfam" id="PF00135">
    <property type="entry name" value="COesterase"/>
    <property type="match status" value="1"/>
</dbReference>
<organism evidence="6 7">
    <name type="scientific">Botrytis byssoidea</name>
    <dbReference type="NCBI Taxonomy" id="139641"/>
    <lineage>
        <taxon>Eukaryota</taxon>
        <taxon>Fungi</taxon>
        <taxon>Dikarya</taxon>
        <taxon>Ascomycota</taxon>
        <taxon>Pezizomycotina</taxon>
        <taxon>Leotiomycetes</taxon>
        <taxon>Helotiales</taxon>
        <taxon>Sclerotiniaceae</taxon>
        <taxon>Botrytis</taxon>
    </lineage>
</organism>
<proteinExistence type="inferred from homology"/>
<feature type="compositionally biased region" description="Pro residues" evidence="3">
    <location>
        <begin position="27"/>
        <end position="50"/>
    </location>
</feature>
<evidence type="ECO:0000256" key="3">
    <source>
        <dbReference type="SAM" id="MobiDB-lite"/>
    </source>
</evidence>
<feature type="signal peptide" evidence="4">
    <location>
        <begin position="1"/>
        <end position="16"/>
    </location>
</feature>
<name>A0A9P5IMZ6_9HELO</name>
<feature type="compositionally biased region" description="Acidic residues" evidence="3">
    <location>
        <begin position="636"/>
        <end position="676"/>
    </location>
</feature>
<keyword evidence="4" id="KW-0732">Signal</keyword>
<feature type="chain" id="PRO_5040256460" description="Carboxylesterase type B domain-containing protein" evidence="4">
    <location>
        <begin position="17"/>
        <end position="771"/>
    </location>
</feature>
<feature type="region of interest" description="Disordered" evidence="3">
    <location>
        <begin position="18"/>
        <end position="51"/>
    </location>
</feature>
<sequence>MKLVNIFAFIITSVGASEGGHHGRPFRPSPPSLRPPPAFPRPHPKNPSIPGPIVDLGYERHQAIFNSTGHYNNFSNIPYAIPPLQDLRFSKSLPINSTSSHINDGSIGHICPQARPDWTEDAELLVALYTLGLINNIDPSHLKSNPFEDVPHSWESEDCLLLDVVVPEGVVEAVKGDDDFVPLPVMVWIHGGGFTFGHKNQAGSPYGFFNASTFSSESVAIRNSIIFVTLNYRLGAFGFLSTLDNSTDPHPTPNAGLYDQALALNWVSQHISKFGGDPDRVTVIGESAGASSILHHITSYGGSSSSLNPDSLPRAPFQRAILQSPAFFPGANADTELETYDDFLFVAGADTFEELKNKSEEVLISANKLLVSKSPYAQFTFGPTLDNTFIPKPISILLTDGSFWDDIDGIMVAHNSHEGLLFTDIKAVENDDTFAKFIRNSLPGLKDEDLEYIVKDLYPLEDENSRVLDKLLRGANATAELSTICNVVYLLDAFGAEGSYKYVFGVEPGVHGQDVGFSFYQKPPSDPTDIYNTGKVLPSTEIVAQTLQAYIVGFVKEGDPNRGLIGPEFPVYKDGIVILGSKENGSMIVPGGEVRVEEDLWVDEGTRERCKWWGEARYWDGYQEGDQNDEGSGSDGDGDGDDGDRDDGNEDDGNENDGDNNEDDGDGDNNDQDNENDNTQSSLKVHTSHKTTPRPLKNWRNKPSLSQLQNADSITPTFSDIFNTGNDGKKVEWQAEWKFDWMGNSEKAFANTGASDNKGKGREIEEKEELR</sequence>
<evidence type="ECO:0000256" key="2">
    <source>
        <dbReference type="ARBA" id="ARBA00022801"/>
    </source>
</evidence>
<evidence type="ECO:0000313" key="6">
    <source>
        <dbReference type="EMBL" id="KAF7944908.1"/>
    </source>
</evidence>
<dbReference type="InterPro" id="IPR019826">
    <property type="entry name" value="Carboxylesterase_B_AS"/>
</dbReference>
<evidence type="ECO:0000256" key="1">
    <source>
        <dbReference type="ARBA" id="ARBA00005964"/>
    </source>
</evidence>
<dbReference type="RefSeq" id="XP_038733390.1">
    <property type="nucleotide sequence ID" value="XM_038876053.1"/>
</dbReference>